<dbReference type="AlphaFoldDB" id="A0ABD2MLM5"/>
<reference evidence="2 3" key="1">
    <citation type="journal article" date="2021" name="BMC Biol.">
        <title>Horizontally acquired antibacterial genes associated with adaptive radiation of ladybird beetles.</title>
        <authorList>
            <person name="Li H.S."/>
            <person name="Tang X.F."/>
            <person name="Huang Y.H."/>
            <person name="Xu Z.Y."/>
            <person name="Chen M.L."/>
            <person name="Du X.Y."/>
            <person name="Qiu B.Y."/>
            <person name="Chen P.T."/>
            <person name="Zhang W."/>
            <person name="Slipinski A."/>
            <person name="Escalona H.E."/>
            <person name="Waterhouse R.M."/>
            <person name="Zwick A."/>
            <person name="Pang H."/>
        </authorList>
    </citation>
    <scope>NUCLEOTIDE SEQUENCE [LARGE SCALE GENOMIC DNA]</scope>
    <source>
        <strain evidence="2">SYSU2018</strain>
    </source>
</reference>
<evidence type="ECO:0000256" key="1">
    <source>
        <dbReference type="ARBA" id="ARBA00022729"/>
    </source>
</evidence>
<accession>A0ABD2MLM5</accession>
<evidence type="ECO:0008006" key="4">
    <source>
        <dbReference type="Google" id="ProtNLM"/>
    </source>
</evidence>
<dbReference type="EMBL" id="JABFTP020000001">
    <property type="protein sequence ID" value="KAL3267245.1"/>
    <property type="molecule type" value="Genomic_DNA"/>
</dbReference>
<sequence length="141" mass="15028">MTGGVISLQGDNGATLDKDCNLSVTGCVEVTKPFKSHMIKYTIKKAPMPPIEGEIEGCEALKNIKDPTTLEALQVLSVPSSCPVAAGKICSSPDKKLNLSKYKNQLGMAAGTVDFRLEGKHDTGKTCVEINFTLAKEKRSG</sequence>
<evidence type="ECO:0000313" key="3">
    <source>
        <dbReference type="Proteomes" id="UP001516400"/>
    </source>
</evidence>
<dbReference type="InterPro" id="IPR036846">
    <property type="entry name" value="GM2-AP_sf"/>
</dbReference>
<proteinExistence type="predicted"/>
<name>A0ABD2MLM5_9CUCU</name>
<keyword evidence="1" id="KW-0732">Signal</keyword>
<comment type="caution">
    <text evidence="2">The sequence shown here is derived from an EMBL/GenBank/DDBJ whole genome shotgun (WGS) entry which is preliminary data.</text>
</comment>
<protein>
    <recommendedName>
        <fullName evidence="4">MD-2-related lipid-recognition domain-containing protein</fullName>
    </recommendedName>
</protein>
<keyword evidence="3" id="KW-1185">Reference proteome</keyword>
<dbReference type="Gene3D" id="2.70.220.10">
    <property type="entry name" value="Ganglioside GM2 activator"/>
    <property type="match status" value="1"/>
</dbReference>
<evidence type="ECO:0000313" key="2">
    <source>
        <dbReference type="EMBL" id="KAL3267245.1"/>
    </source>
</evidence>
<gene>
    <name evidence="2" type="ORF">HHI36_011378</name>
</gene>
<dbReference type="Proteomes" id="UP001516400">
    <property type="component" value="Unassembled WGS sequence"/>
</dbReference>
<organism evidence="2 3">
    <name type="scientific">Cryptolaemus montrouzieri</name>
    <dbReference type="NCBI Taxonomy" id="559131"/>
    <lineage>
        <taxon>Eukaryota</taxon>
        <taxon>Metazoa</taxon>
        <taxon>Ecdysozoa</taxon>
        <taxon>Arthropoda</taxon>
        <taxon>Hexapoda</taxon>
        <taxon>Insecta</taxon>
        <taxon>Pterygota</taxon>
        <taxon>Neoptera</taxon>
        <taxon>Endopterygota</taxon>
        <taxon>Coleoptera</taxon>
        <taxon>Polyphaga</taxon>
        <taxon>Cucujiformia</taxon>
        <taxon>Coccinelloidea</taxon>
        <taxon>Coccinellidae</taxon>
        <taxon>Scymninae</taxon>
        <taxon>Scymnini</taxon>
        <taxon>Cryptolaemus</taxon>
    </lineage>
</organism>